<dbReference type="FunFam" id="3.40.50.410:FF:000098">
    <property type="entry name" value="Copine-5"/>
    <property type="match status" value="1"/>
</dbReference>
<dbReference type="EMBL" id="CAJJDN010000089">
    <property type="protein sequence ID" value="CAD8107449.1"/>
    <property type="molecule type" value="Genomic_DNA"/>
</dbReference>
<dbReference type="OrthoDB" id="5855668at2759"/>
<dbReference type="InterPro" id="IPR002035">
    <property type="entry name" value="VWF_A"/>
</dbReference>
<comment type="caution">
    <text evidence="4">The sequence shown here is derived from an EMBL/GenBank/DDBJ whole genome shotgun (WGS) entry which is preliminary data.</text>
</comment>
<dbReference type="GO" id="GO:0005544">
    <property type="term" value="F:calcium-dependent phospholipid binding"/>
    <property type="evidence" value="ECO:0007669"/>
    <property type="project" value="InterPro"/>
</dbReference>
<dbReference type="InterPro" id="IPR037768">
    <property type="entry name" value="C2B_Copine"/>
</dbReference>
<dbReference type="GO" id="GO:0071277">
    <property type="term" value="P:cellular response to calcium ion"/>
    <property type="evidence" value="ECO:0007669"/>
    <property type="project" value="TreeGrafter"/>
</dbReference>
<feature type="domain" description="C2" evidence="2">
    <location>
        <begin position="117"/>
        <end position="244"/>
    </location>
</feature>
<evidence type="ECO:0000313" key="4">
    <source>
        <dbReference type="EMBL" id="CAD8107449.1"/>
    </source>
</evidence>
<organism evidence="4 5">
    <name type="scientific">Paramecium sonneborni</name>
    <dbReference type="NCBI Taxonomy" id="65129"/>
    <lineage>
        <taxon>Eukaryota</taxon>
        <taxon>Sar</taxon>
        <taxon>Alveolata</taxon>
        <taxon>Ciliophora</taxon>
        <taxon>Intramacronucleata</taxon>
        <taxon>Oligohymenophorea</taxon>
        <taxon>Peniculida</taxon>
        <taxon>Parameciidae</taxon>
        <taxon>Paramecium</taxon>
    </lineage>
</organism>
<dbReference type="CDD" id="cd04048">
    <property type="entry name" value="C2A_Copine"/>
    <property type="match status" value="1"/>
</dbReference>
<evidence type="ECO:0000259" key="2">
    <source>
        <dbReference type="PROSITE" id="PS50004"/>
    </source>
</evidence>
<dbReference type="PANTHER" id="PTHR10857:SF106">
    <property type="entry name" value="C2 DOMAIN-CONTAINING PROTEIN"/>
    <property type="match status" value="1"/>
</dbReference>
<keyword evidence="1" id="KW-0677">Repeat</keyword>
<reference evidence="4" key="1">
    <citation type="submission" date="2021-01" db="EMBL/GenBank/DDBJ databases">
        <authorList>
            <consortium name="Genoscope - CEA"/>
            <person name="William W."/>
        </authorList>
    </citation>
    <scope>NUCLEOTIDE SEQUENCE</scope>
</reference>
<keyword evidence="5" id="KW-1185">Reference proteome</keyword>
<sequence>MNQFDDSVKSQETQQIELFVNCRQLDDMGIVTFKKTKIWIKIDETEVIYNSLNPNFVKTFQMNYLFQVQQNLKFEVHHYISQTQTKIIGKIETTVGEIIGSKNQIYTTYLINQSGKRSGKIIIKADQMKECNAEFKIQLSVNKIQGSKFWFFWDKIHPFLRMYRQRIDDQIQVLVYETESTKDQNKMKWKDIECQAQKLCNGDYGMQIKIELWDYKKSGKHKYIGETTVCINELMEASKVNKTFQKEFINKSQKNNNKKCVGILQCEKFELKSHYTFLDYCIGGQQLSLIVGIDFTASNENIENPKSLHYIENDSPSQYLQAIISVVEILINYDHDKRIPVYGFGCKPKMQFINTNKTQHIFHLNDNPNDPKVQGLDGIIQCYKKSLNKLQFDGPTYLHPILKKTMEMAQQSKNQGSQNYYVLLILTDGQTDDMLESIDDIIASSLLPLSIIIVGLGDANFKNMMILDNDNKSMIDSKGNKAIRDLVQFVPFNQFKSNPTQLSIEVLKELPNQLIEYMELVGIHPKCPKLINSYSHLPSNLDNYLNIQQHQVDLQQNQQGQIIENEQNNQITFSLEQKQQYLNTSLKQKLTKQ</sequence>
<dbReference type="InterPro" id="IPR045052">
    <property type="entry name" value="Copine"/>
</dbReference>
<dbReference type="AlphaFoldDB" id="A0A8S1PY44"/>
<gene>
    <name evidence="4" type="ORF">PSON_ATCC_30995.1.T0890007</name>
</gene>
<dbReference type="CDD" id="cd04047">
    <property type="entry name" value="C2B_Copine"/>
    <property type="match status" value="1"/>
</dbReference>
<dbReference type="Pfam" id="PF00168">
    <property type="entry name" value="C2"/>
    <property type="match status" value="2"/>
</dbReference>
<dbReference type="PROSITE" id="PS50004">
    <property type="entry name" value="C2"/>
    <property type="match status" value="2"/>
</dbReference>
<protein>
    <submittedName>
        <fullName evidence="4">Uncharacterized protein</fullName>
    </submittedName>
</protein>
<dbReference type="SMART" id="SM00327">
    <property type="entry name" value="VWA"/>
    <property type="match status" value="1"/>
</dbReference>
<dbReference type="PANTHER" id="PTHR10857">
    <property type="entry name" value="COPINE"/>
    <property type="match status" value="1"/>
</dbReference>
<proteinExistence type="predicted"/>
<dbReference type="InterPro" id="IPR000008">
    <property type="entry name" value="C2_dom"/>
</dbReference>
<dbReference type="InterPro" id="IPR010734">
    <property type="entry name" value="Copine_C"/>
</dbReference>
<name>A0A8S1PY44_9CILI</name>
<accession>A0A8S1PY44</accession>
<evidence type="ECO:0000313" key="5">
    <source>
        <dbReference type="Proteomes" id="UP000692954"/>
    </source>
</evidence>
<dbReference type="Pfam" id="PF07002">
    <property type="entry name" value="Copine"/>
    <property type="match status" value="1"/>
</dbReference>
<dbReference type="PROSITE" id="PS50234">
    <property type="entry name" value="VWFA"/>
    <property type="match status" value="1"/>
</dbReference>
<evidence type="ECO:0000259" key="3">
    <source>
        <dbReference type="PROSITE" id="PS50234"/>
    </source>
</evidence>
<feature type="domain" description="VWFA" evidence="3">
    <location>
        <begin position="288"/>
        <end position="514"/>
    </location>
</feature>
<dbReference type="Proteomes" id="UP000692954">
    <property type="component" value="Unassembled WGS sequence"/>
</dbReference>
<feature type="domain" description="C2" evidence="2">
    <location>
        <begin position="1"/>
        <end position="109"/>
    </location>
</feature>
<dbReference type="GO" id="GO:0005886">
    <property type="term" value="C:plasma membrane"/>
    <property type="evidence" value="ECO:0007669"/>
    <property type="project" value="TreeGrafter"/>
</dbReference>
<evidence type="ECO:0000256" key="1">
    <source>
        <dbReference type="ARBA" id="ARBA00022737"/>
    </source>
</evidence>